<dbReference type="InterPro" id="IPR011043">
    <property type="entry name" value="Gal_Oxase/kelch_b-propeller"/>
</dbReference>
<dbReference type="PANTHER" id="PTHR46228">
    <property type="entry name" value="KELCH DOMAIN-CONTAINING PROTEIN"/>
    <property type="match status" value="1"/>
</dbReference>
<dbReference type="InterPro" id="IPR015915">
    <property type="entry name" value="Kelch-typ_b-propeller"/>
</dbReference>
<dbReference type="SUPFAM" id="SSF50965">
    <property type="entry name" value="Galactose oxidase, central domain"/>
    <property type="match status" value="1"/>
</dbReference>
<keyword evidence="2" id="KW-0677">Repeat</keyword>
<reference evidence="6" key="1">
    <citation type="submission" date="2017-03" db="EMBL/GenBank/DDBJ databases">
        <authorList>
            <person name="Sharma R."/>
            <person name="Thines M."/>
        </authorList>
    </citation>
    <scope>NUCLEOTIDE SEQUENCE [LARGE SCALE GENOMIC DNA]</scope>
</reference>
<dbReference type="AlphaFoldDB" id="A0A1W5CSR5"/>
<keyword evidence="1" id="KW-0880">Kelch repeat</keyword>
<proteinExistence type="predicted"/>
<keyword evidence="4" id="KW-0472">Membrane</keyword>
<name>A0A1W5CSR5_9LECA</name>
<dbReference type="PANTHER" id="PTHR46228:SF2">
    <property type="entry name" value="KELCH REPEAT PROTEIN (AFU_ORTHOLOGUE AFUA_4G14350)"/>
    <property type="match status" value="1"/>
</dbReference>
<keyword evidence="6" id="KW-1185">Reference proteome</keyword>
<evidence type="ECO:0000256" key="3">
    <source>
        <dbReference type="SAM" id="MobiDB-lite"/>
    </source>
</evidence>
<dbReference type="Proteomes" id="UP000192927">
    <property type="component" value="Unassembled WGS sequence"/>
</dbReference>
<evidence type="ECO:0000256" key="2">
    <source>
        <dbReference type="ARBA" id="ARBA00022737"/>
    </source>
</evidence>
<evidence type="ECO:0000256" key="4">
    <source>
        <dbReference type="SAM" id="Phobius"/>
    </source>
</evidence>
<feature type="region of interest" description="Disordered" evidence="3">
    <location>
        <begin position="514"/>
        <end position="546"/>
    </location>
</feature>
<evidence type="ECO:0000313" key="5">
    <source>
        <dbReference type="EMBL" id="SLM33934.1"/>
    </source>
</evidence>
<feature type="compositionally biased region" description="Low complexity" evidence="3">
    <location>
        <begin position="515"/>
        <end position="534"/>
    </location>
</feature>
<sequence length="644" mass="69456">MNSTSICEAATDAIPCLRRRFYRHLNFVATTLLRFWFGPPELSHKDNDTRSPGVSDTILYFARNASSPTPPMLSKQSDSLETRAIGIGDICSVQGQRSTLVDHYIFFMGGGYKIVGPDGNVSDWTSEHVLFSLDLSTTFPVETLLSPDFLHNTSIPLDIVPSMLSQTESYWAGALFASNDSIYVYGGGDLSGAAENILASYNVTTSTWNPVTVSGGDFENNPRMFGQSVSIPASGLAFFVGGTDGVQGMLRFDESDSSRISWTNQTLGPGSSGISVPGSVAGGMVYLPVGKGGVLLLLGGSNAALPNWEMLSMANIGVYDIDSSSWYLVTATGTPDIPNGRTEFCLGVSRAPDDSSFQVTLYGGTLENETYYDDVWVLSVPSFLWIRVQDTDNQELVNNGRGTGRKGHTCAMWEDSQMIVLGGIYAVNAATKPQGQHNFSVCDTLYSPIRLLDTSTYSWESEYTPNNTYIVPLLVSAVIGGDPSGKANLTMPRGGWNDSSLADIFSKVLPRINATPSHSTSSPSDPSKPSSTSSAQWPATTPSSHTSKRLIGGSVVGVIAAVVLVSMIVLTVWRRKRMQKPMTISDPPATRRSSYRKPELADNGILELPNTELQNVHELAICSPPHRAELLGHYEGYELATGSH</sequence>
<evidence type="ECO:0000256" key="1">
    <source>
        <dbReference type="ARBA" id="ARBA00022441"/>
    </source>
</evidence>
<evidence type="ECO:0000313" key="6">
    <source>
        <dbReference type="Proteomes" id="UP000192927"/>
    </source>
</evidence>
<accession>A0A1W5CSR5</accession>
<keyword evidence="4" id="KW-0812">Transmembrane</keyword>
<feature type="transmembrane region" description="Helical" evidence="4">
    <location>
        <begin position="550"/>
        <end position="573"/>
    </location>
</feature>
<feature type="compositionally biased region" description="Polar residues" evidence="3">
    <location>
        <begin position="535"/>
        <end position="545"/>
    </location>
</feature>
<dbReference type="EMBL" id="FWEW01000171">
    <property type="protein sequence ID" value="SLM33934.1"/>
    <property type="molecule type" value="Genomic_DNA"/>
</dbReference>
<organism evidence="5 6">
    <name type="scientific">Lasallia pustulata</name>
    <dbReference type="NCBI Taxonomy" id="136370"/>
    <lineage>
        <taxon>Eukaryota</taxon>
        <taxon>Fungi</taxon>
        <taxon>Dikarya</taxon>
        <taxon>Ascomycota</taxon>
        <taxon>Pezizomycotina</taxon>
        <taxon>Lecanoromycetes</taxon>
        <taxon>OSLEUM clade</taxon>
        <taxon>Umbilicariomycetidae</taxon>
        <taxon>Umbilicariales</taxon>
        <taxon>Umbilicariaceae</taxon>
        <taxon>Lasallia</taxon>
    </lineage>
</organism>
<dbReference type="Gene3D" id="2.120.10.80">
    <property type="entry name" value="Kelch-type beta propeller"/>
    <property type="match status" value="2"/>
</dbReference>
<protein>
    <submittedName>
        <fullName evidence="5">Kelch-type beta propeller</fullName>
    </submittedName>
</protein>
<keyword evidence="4" id="KW-1133">Transmembrane helix</keyword>